<gene>
    <name evidence="3" type="ORF">AAIG11_14655</name>
</gene>
<accession>A0ABU9VX49</accession>
<dbReference type="InterPro" id="IPR002508">
    <property type="entry name" value="MurNAc-LAA_cat"/>
</dbReference>
<sequence length="304" mass="33548">MKNRLLSLIVILVAIALGVSVVDIRKEQVTSQVTSQQSSQTTADNTCSTENATDIKIINNTMLTGTAPRAPEDEPDNTITNDTNSEASYIVCIDPGHQAIANYEHERIGPNTSEMKIKVSQGTKGVHTQTMEYELNLQASILLKELLEEKGIKVLMTRTTNEVNISNKERAEIANNFGADLFVRIHADGASNQSIRGAHVLIPDESHPTPGVYSASKKAAMILLEHLDGEGIHLLSSPLSKRSDISGFNWSEVPVFLLEMGFMTNPEEDKMMSDFLYQRKLMNITADAIEEFLMKDEVVEETSP</sequence>
<dbReference type="EC" id="3.5.1.28" evidence="3"/>
<proteinExistence type="predicted"/>
<dbReference type="Pfam" id="PF01520">
    <property type="entry name" value="Amidase_3"/>
    <property type="match status" value="1"/>
</dbReference>
<dbReference type="GO" id="GO:0008745">
    <property type="term" value="F:N-acetylmuramoyl-L-alanine amidase activity"/>
    <property type="evidence" value="ECO:0007669"/>
    <property type="project" value="UniProtKB-EC"/>
</dbReference>
<dbReference type="InterPro" id="IPR050695">
    <property type="entry name" value="N-acetylmuramoyl_amidase_3"/>
</dbReference>
<dbReference type="SUPFAM" id="SSF53187">
    <property type="entry name" value="Zn-dependent exopeptidases"/>
    <property type="match status" value="1"/>
</dbReference>
<evidence type="ECO:0000259" key="2">
    <source>
        <dbReference type="SMART" id="SM00646"/>
    </source>
</evidence>
<organism evidence="3 4">
    <name type="scientific">Anoxynatronum sibiricum</name>
    <dbReference type="NCBI Taxonomy" id="210623"/>
    <lineage>
        <taxon>Bacteria</taxon>
        <taxon>Bacillati</taxon>
        <taxon>Bacillota</taxon>
        <taxon>Clostridia</taxon>
        <taxon>Eubacteriales</taxon>
        <taxon>Clostridiaceae</taxon>
        <taxon>Anoxynatronum</taxon>
    </lineage>
</organism>
<keyword evidence="4" id="KW-1185">Reference proteome</keyword>
<dbReference type="SMART" id="SM00646">
    <property type="entry name" value="Ami_3"/>
    <property type="match status" value="1"/>
</dbReference>
<dbReference type="CDD" id="cd02696">
    <property type="entry name" value="MurNAc-LAA"/>
    <property type="match status" value="1"/>
</dbReference>
<protein>
    <submittedName>
        <fullName evidence="3">N-acetylmuramoyl-L-alanine amidase</fullName>
        <ecNumber evidence="3">3.5.1.28</ecNumber>
    </submittedName>
</protein>
<dbReference type="PANTHER" id="PTHR30404:SF0">
    <property type="entry name" value="N-ACETYLMURAMOYL-L-ALANINE AMIDASE AMIC"/>
    <property type="match status" value="1"/>
</dbReference>
<name>A0ABU9VX49_9CLOT</name>
<dbReference type="EMBL" id="JBCITM010000020">
    <property type="protein sequence ID" value="MEN1761724.1"/>
    <property type="molecule type" value="Genomic_DNA"/>
</dbReference>
<evidence type="ECO:0000256" key="1">
    <source>
        <dbReference type="ARBA" id="ARBA00022801"/>
    </source>
</evidence>
<reference evidence="3 4" key="1">
    <citation type="submission" date="2024-04" db="EMBL/GenBank/DDBJ databases">
        <title>Genome sequencing and metabolic network reconstruction of aminoacids and betaine degradation by Anoxynatronum sibiricum.</title>
        <authorList>
            <person name="Detkova E.N."/>
            <person name="Boltjanskaja Y.V."/>
            <person name="Mardanov A.V."/>
            <person name="Kevbrin V."/>
        </authorList>
    </citation>
    <scope>NUCLEOTIDE SEQUENCE [LARGE SCALE GENOMIC DNA]</scope>
    <source>
        <strain evidence="3 4">Z-7981</strain>
    </source>
</reference>
<dbReference type="RefSeq" id="WP_343187009.1">
    <property type="nucleotide sequence ID" value="NZ_JBCITM010000020.1"/>
</dbReference>
<dbReference type="Gene3D" id="3.40.630.40">
    <property type="entry name" value="Zn-dependent exopeptidases"/>
    <property type="match status" value="1"/>
</dbReference>
<feature type="domain" description="MurNAc-LAA" evidence="2">
    <location>
        <begin position="171"/>
        <end position="290"/>
    </location>
</feature>
<dbReference type="Proteomes" id="UP001407405">
    <property type="component" value="Unassembled WGS sequence"/>
</dbReference>
<comment type="caution">
    <text evidence="3">The sequence shown here is derived from an EMBL/GenBank/DDBJ whole genome shotgun (WGS) entry which is preliminary data.</text>
</comment>
<evidence type="ECO:0000313" key="4">
    <source>
        <dbReference type="Proteomes" id="UP001407405"/>
    </source>
</evidence>
<dbReference type="PANTHER" id="PTHR30404">
    <property type="entry name" value="N-ACETYLMURAMOYL-L-ALANINE AMIDASE"/>
    <property type="match status" value="1"/>
</dbReference>
<evidence type="ECO:0000313" key="3">
    <source>
        <dbReference type="EMBL" id="MEN1761724.1"/>
    </source>
</evidence>
<keyword evidence="1 3" id="KW-0378">Hydrolase</keyword>